<evidence type="ECO:0000313" key="1">
    <source>
        <dbReference type="EMBL" id="KAI0082960.1"/>
    </source>
</evidence>
<dbReference type="EMBL" id="MU275050">
    <property type="protein sequence ID" value="KAI0082960.1"/>
    <property type="molecule type" value="Genomic_DNA"/>
</dbReference>
<name>A0ACB8TLS6_9APHY</name>
<comment type="caution">
    <text evidence="1">The sequence shown here is derived from an EMBL/GenBank/DDBJ whole genome shotgun (WGS) entry which is preliminary data.</text>
</comment>
<evidence type="ECO:0000313" key="2">
    <source>
        <dbReference type="Proteomes" id="UP001055072"/>
    </source>
</evidence>
<protein>
    <submittedName>
        <fullName evidence="1">Uncharacterized protein</fullName>
    </submittedName>
</protein>
<keyword evidence="2" id="KW-1185">Reference proteome</keyword>
<dbReference type="Proteomes" id="UP001055072">
    <property type="component" value="Unassembled WGS sequence"/>
</dbReference>
<sequence>FGSSQSTSAVGVGDIYFNAQCNGAPTELKLSNVLHVPTARLNLVSQGCLERRGVTCHSANGKMTLSMNGTGMVDG</sequence>
<proteinExistence type="predicted"/>
<organism evidence="1 2">
    <name type="scientific">Irpex rosettiformis</name>
    <dbReference type="NCBI Taxonomy" id="378272"/>
    <lineage>
        <taxon>Eukaryota</taxon>
        <taxon>Fungi</taxon>
        <taxon>Dikarya</taxon>
        <taxon>Basidiomycota</taxon>
        <taxon>Agaricomycotina</taxon>
        <taxon>Agaricomycetes</taxon>
        <taxon>Polyporales</taxon>
        <taxon>Irpicaceae</taxon>
        <taxon>Irpex</taxon>
    </lineage>
</organism>
<gene>
    <name evidence="1" type="ORF">BDY19DRAFT_874119</name>
</gene>
<accession>A0ACB8TLS6</accession>
<feature type="non-terminal residue" evidence="1">
    <location>
        <position position="1"/>
    </location>
</feature>
<reference evidence="1" key="1">
    <citation type="journal article" date="2021" name="Environ. Microbiol.">
        <title>Gene family expansions and transcriptome signatures uncover fungal adaptations to wood decay.</title>
        <authorList>
            <person name="Hage H."/>
            <person name="Miyauchi S."/>
            <person name="Viragh M."/>
            <person name="Drula E."/>
            <person name="Min B."/>
            <person name="Chaduli D."/>
            <person name="Navarro D."/>
            <person name="Favel A."/>
            <person name="Norest M."/>
            <person name="Lesage-Meessen L."/>
            <person name="Balint B."/>
            <person name="Merenyi Z."/>
            <person name="de Eugenio L."/>
            <person name="Morin E."/>
            <person name="Martinez A.T."/>
            <person name="Baldrian P."/>
            <person name="Stursova M."/>
            <person name="Martinez M.J."/>
            <person name="Novotny C."/>
            <person name="Magnuson J.K."/>
            <person name="Spatafora J.W."/>
            <person name="Maurice S."/>
            <person name="Pangilinan J."/>
            <person name="Andreopoulos W."/>
            <person name="LaButti K."/>
            <person name="Hundley H."/>
            <person name="Na H."/>
            <person name="Kuo A."/>
            <person name="Barry K."/>
            <person name="Lipzen A."/>
            <person name="Henrissat B."/>
            <person name="Riley R."/>
            <person name="Ahrendt S."/>
            <person name="Nagy L.G."/>
            <person name="Grigoriev I.V."/>
            <person name="Martin F."/>
            <person name="Rosso M.N."/>
        </authorList>
    </citation>
    <scope>NUCLEOTIDE SEQUENCE</scope>
    <source>
        <strain evidence="1">CBS 384.51</strain>
    </source>
</reference>
<feature type="non-terminal residue" evidence="1">
    <location>
        <position position="75"/>
    </location>
</feature>